<protein>
    <submittedName>
        <fullName evidence="1">Uncharacterized protein</fullName>
    </submittedName>
</protein>
<reference evidence="1" key="2">
    <citation type="journal article" date="2022" name="New Phytol.">
        <title>Evolutionary transition to the ectomycorrhizal habit in the genomes of a hyperdiverse lineage of mushroom-forming fungi.</title>
        <authorList>
            <person name="Looney B."/>
            <person name="Miyauchi S."/>
            <person name="Morin E."/>
            <person name="Drula E."/>
            <person name="Courty P.E."/>
            <person name="Kohler A."/>
            <person name="Kuo A."/>
            <person name="LaButti K."/>
            <person name="Pangilinan J."/>
            <person name="Lipzen A."/>
            <person name="Riley R."/>
            <person name="Andreopoulos W."/>
            <person name="He G."/>
            <person name="Johnson J."/>
            <person name="Nolan M."/>
            <person name="Tritt A."/>
            <person name="Barry K.W."/>
            <person name="Grigoriev I.V."/>
            <person name="Nagy L.G."/>
            <person name="Hibbett D."/>
            <person name="Henrissat B."/>
            <person name="Matheny P.B."/>
            <person name="Labbe J."/>
            <person name="Martin F.M."/>
        </authorList>
    </citation>
    <scope>NUCLEOTIDE SEQUENCE</scope>
    <source>
        <strain evidence="1">FP105234-sp</strain>
    </source>
</reference>
<organism evidence="1 2">
    <name type="scientific">Auriscalpium vulgare</name>
    <dbReference type="NCBI Taxonomy" id="40419"/>
    <lineage>
        <taxon>Eukaryota</taxon>
        <taxon>Fungi</taxon>
        <taxon>Dikarya</taxon>
        <taxon>Basidiomycota</taxon>
        <taxon>Agaricomycotina</taxon>
        <taxon>Agaricomycetes</taxon>
        <taxon>Russulales</taxon>
        <taxon>Auriscalpiaceae</taxon>
        <taxon>Auriscalpium</taxon>
    </lineage>
</organism>
<gene>
    <name evidence="1" type="ORF">FA95DRAFT_140853</name>
</gene>
<comment type="caution">
    <text evidence="1">The sequence shown here is derived from an EMBL/GenBank/DDBJ whole genome shotgun (WGS) entry which is preliminary data.</text>
</comment>
<dbReference type="Proteomes" id="UP000814033">
    <property type="component" value="Unassembled WGS sequence"/>
</dbReference>
<dbReference type="EMBL" id="MU275849">
    <property type="protein sequence ID" value="KAI0051823.1"/>
    <property type="molecule type" value="Genomic_DNA"/>
</dbReference>
<name>A0ACB8S5T3_9AGAM</name>
<reference evidence="1" key="1">
    <citation type="submission" date="2021-02" db="EMBL/GenBank/DDBJ databases">
        <authorList>
            <consortium name="DOE Joint Genome Institute"/>
            <person name="Ahrendt S."/>
            <person name="Looney B.P."/>
            <person name="Miyauchi S."/>
            <person name="Morin E."/>
            <person name="Drula E."/>
            <person name="Courty P.E."/>
            <person name="Chicoki N."/>
            <person name="Fauchery L."/>
            <person name="Kohler A."/>
            <person name="Kuo A."/>
            <person name="Labutti K."/>
            <person name="Pangilinan J."/>
            <person name="Lipzen A."/>
            <person name="Riley R."/>
            <person name="Andreopoulos W."/>
            <person name="He G."/>
            <person name="Johnson J."/>
            <person name="Barry K.W."/>
            <person name="Grigoriev I.V."/>
            <person name="Nagy L."/>
            <person name="Hibbett D."/>
            <person name="Henrissat B."/>
            <person name="Matheny P.B."/>
            <person name="Labbe J."/>
            <person name="Martin F."/>
        </authorList>
    </citation>
    <scope>NUCLEOTIDE SEQUENCE</scope>
    <source>
        <strain evidence="1">FP105234-sp</strain>
    </source>
</reference>
<evidence type="ECO:0000313" key="1">
    <source>
        <dbReference type="EMBL" id="KAI0051823.1"/>
    </source>
</evidence>
<keyword evidence="2" id="KW-1185">Reference proteome</keyword>
<proteinExistence type="predicted"/>
<accession>A0ACB8S5T3</accession>
<evidence type="ECO:0000313" key="2">
    <source>
        <dbReference type="Proteomes" id="UP000814033"/>
    </source>
</evidence>
<sequence length="194" mass="22368">MSQYQWGAQRQHANPAYNNPAYQPGQSQPYAPPQPPVYNQNEKSPYEGDRFKHKKRINDPLPLILFILQVRRLLPTPRRAADRRTVCRLLCGVRAGFVDLDLAGRAGRWLGQWQHRDVCDAEQVRRRRHQRRGSRGLNPGGQTYHLPAAFRSRCRPLPVDCVPHSRAHVHALDHARHARPHYPVEHVRVSSPTS</sequence>